<dbReference type="OrthoDB" id="3672993at2"/>
<dbReference type="HOGENOM" id="CLU_1213559_0_0_11"/>
<dbReference type="AlphaFoldDB" id="W5WCG6"/>
<evidence type="ECO:0000313" key="2">
    <source>
        <dbReference type="Proteomes" id="UP000019225"/>
    </source>
</evidence>
<organism evidence="1 2">
    <name type="scientific">Kutzneria albida DSM 43870</name>
    <dbReference type="NCBI Taxonomy" id="1449976"/>
    <lineage>
        <taxon>Bacteria</taxon>
        <taxon>Bacillati</taxon>
        <taxon>Actinomycetota</taxon>
        <taxon>Actinomycetes</taxon>
        <taxon>Pseudonocardiales</taxon>
        <taxon>Pseudonocardiaceae</taxon>
        <taxon>Kutzneria</taxon>
    </lineage>
</organism>
<sequence>MNTGGGAAARSGHLVRRARALAELDRLVDWLETGGVDSAELFGTTDERDWMLRVTAALLALLGEHEVDERGRCRRCREPRRGWRKVLPGSRRAPECAVLRHTAAAFAGDVEGVWAGVLAALGYDMTEEEVRDWLATAGQDEDGSAWANLPLYSVDVVNGYGQADGTEFDRELLRPPPPQVEDDPTEPISGWFRMPYVYPDDPTEPGTGLRHYREQLRVWRSPEEQLMDADTEVLPRSAVYWTVADTIPGIRW</sequence>
<evidence type="ECO:0000313" key="1">
    <source>
        <dbReference type="EMBL" id="AHH98450.1"/>
    </source>
</evidence>
<keyword evidence="2" id="KW-1185">Reference proteome</keyword>
<name>W5WCG6_9PSEU</name>
<dbReference type="KEGG" id="kal:KALB_5088"/>
<proteinExistence type="predicted"/>
<dbReference type="Proteomes" id="UP000019225">
    <property type="component" value="Chromosome"/>
</dbReference>
<reference evidence="1 2" key="1">
    <citation type="journal article" date="2014" name="BMC Genomics">
        <title>Complete genome sequence of producer of the glycopeptide antibiotic Aculeximycin Kutzneria albida DSM 43870T, a representative of minor genus of Pseudonocardiaceae.</title>
        <authorList>
            <person name="Rebets Y."/>
            <person name="Tokovenko B."/>
            <person name="Lushchyk I."/>
            <person name="Ruckert C."/>
            <person name="Zaburannyi N."/>
            <person name="Bechthold A."/>
            <person name="Kalinowski J."/>
            <person name="Luzhetskyy A."/>
        </authorList>
    </citation>
    <scope>NUCLEOTIDE SEQUENCE [LARGE SCALE GENOMIC DNA]</scope>
    <source>
        <strain evidence="1">DSM 43870</strain>
    </source>
</reference>
<accession>W5WCG6</accession>
<dbReference type="EMBL" id="CP007155">
    <property type="protein sequence ID" value="AHH98450.1"/>
    <property type="molecule type" value="Genomic_DNA"/>
</dbReference>
<dbReference type="RefSeq" id="WP_025358460.1">
    <property type="nucleotide sequence ID" value="NZ_CP007155.1"/>
</dbReference>
<protein>
    <submittedName>
        <fullName evidence="1">Uncharacterized protein</fullName>
    </submittedName>
</protein>
<gene>
    <name evidence="1" type="ORF">KALB_5088</name>
</gene>